<dbReference type="Pfam" id="PF14464">
    <property type="entry name" value="Prok-JAB"/>
    <property type="match status" value="1"/>
</dbReference>
<dbReference type="PROSITE" id="PS50249">
    <property type="entry name" value="MPN"/>
    <property type="match status" value="1"/>
</dbReference>
<keyword evidence="5" id="KW-0482">Metalloprotease</keyword>
<accession>A0A5A9XL44</accession>
<dbReference type="FunFam" id="3.40.140.10:FF:000085">
    <property type="entry name" value="Mov34/MPN/PAD-1 family protein"/>
    <property type="match status" value="1"/>
</dbReference>
<keyword evidence="3" id="KW-0378">Hydrolase</keyword>
<evidence type="ECO:0000256" key="5">
    <source>
        <dbReference type="ARBA" id="ARBA00023049"/>
    </source>
</evidence>
<dbReference type="SMART" id="SM00232">
    <property type="entry name" value="JAB_MPN"/>
    <property type="match status" value="1"/>
</dbReference>
<organism evidence="7 8">
    <name type="scientific">Oryzomonas rubra</name>
    <dbReference type="NCBI Taxonomy" id="2509454"/>
    <lineage>
        <taxon>Bacteria</taxon>
        <taxon>Pseudomonadati</taxon>
        <taxon>Thermodesulfobacteriota</taxon>
        <taxon>Desulfuromonadia</taxon>
        <taxon>Geobacterales</taxon>
        <taxon>Geobacteraceae</taxon>
        <taxon>Oryzomonas</taxon>
    </lineage>
</organism>
<gene>
    <name evidence="7" type="ORF">ET418_05575</name>
</gene>
<keyword evidence="1" id="KW-0645">Protease</keyword>
<dbReference type="InterPro" id="IPR037518">
    <property type="entry name" value="MPN"/>
</dbReference>
<dbReference type="Proteomes" id="UP000324298">
    <property type="component" value="Unassembled WGS sequence"/>
</dbReference>
<evidence type="ECO:0000256" key="1">
    <source>
        <dbReference type="ARBA" id="ARBA00022670"/>
    </source>
</evidence>
<keyword evidence="4" id="KW-0862">Zinc</keyword>
<name>A0A5A9XL44_9BACT</name>
<dbReference type="GO" id="GO:0008270">
    <property type="term" value="F:zinc ion binding"/>
    <property type="evidence" value="ECO:0007669"/>
    <property type="project" value="TreeGrafter"/>
</dbReference>
<dbReference type="OrthoDB" id="9802958at2"/>
<dbReference type="InterPro" id="IPR028090">
    <property type="entry name" value="JAB_dom_prok"/>
</dbReference>
<keyword evidence="2" id="KW-0479">Metal-binding</keyword>
<dbReference type="RefSeq" id="WP_149306602.1">
    <property type="nucleotide sequence ID" value="NZ_SRSD01000003.1"/>
</dbReference>
<proteinExistence type="predicted"/>
<dbReference type="CDD" id="cd08070">
    <property type="entry name" value="MPN_like"/>
    <property type="match status" value="1"/>
</dbReference>
<evidence type="ECO:0000256" key="2">
    <source>
        <dbReference type="ARBA" id="ARBA00022723"/>
    </source>
</evidence>
<feature type="domain" description="MPN" evidence="6">
    <location>
        <begin position="2"/>
        <end position="123"/>
    </location>
</feature>
<keyword evidence="8" id="KW-1185">Reference proteome</keyword>
<dbReference type="EMBL" id="SRSD01000003">
    <property type="protein sequence ID" value="KAA0893285.1"/>
    <property type="molecule type" value="Genomic_DNA"/>
</dbReference>
<protein>
    <submittedName>
        <fullName evidence="7">M67 family peptidase</fullName>
    </submittedName>
</protein>
<dbReference type="InterPro" id="IPR000555">
    <property type="entry name" value="JAMM/MPN+_dom"/>
</dbReference>
<dbReference type="PANTHER" id="PTHR34858">
    <property type="entry name" value="CYSO-CYSTEINE PEPTIDASE"/>
    <property type="match status" value="1"/>
</dbReference>
<dbReference type="SUPFAM" id="SSF102712">
    <property type="entry name" value="JAB1/MPN domain"/>
    <property type="match status" value="1"/>
</dbReference>
<reference evidence="7 8" key="1">
    <citation type="submission" date="2019-04" db="EMBL/GenBank/DDBJ databases">
        <title>Geobacter ruber sp. nov., ferric-reducing bacteria isolated from paddy soil.</title>
        <authorList>
            <person name="Xu Z."/>
            <person name="Masuda Y."/>
            <person name="Itoh H."/>
            <person name="Senoo K."/>
        </authorList>
    </citation>
    <scope>NUCLEOTIDE SEQUENCE [LARGE SCALE GENOMIC DNA]</scope>
    <source>
        <strain evidence="7 8">Red88</strain>
    </source>
</reference>
<evidence type="ECO:0000313" key="8">
    <source>
        <dbReference type="Proteomes" id="UP000324298"/>
    </source>
</evidence>
<dbReference type="Gene3D" id="3.40.140.10">
    <property type="entry name" value="Cytidine Deaminase, domain 2"/>
    <property type="match status" value="1"/>
</dbReference>
<dbReference type="PANTHER" id="PTHR34858:SF1">
    <property type="entry name" value="CYSO-CYSTEINE PEPTIDASE"/>
    <property type="match status" value="1"/>
</dbReference>
<comment type="caution">
    <text evidence="7">The sequence shown here is derived from an EMBL/GenBank/DDBJ whole genome shotgun (WGS) entry which is preliminary data.</text>
</comment>
<dbReference type="InterPro" id="IPR051929">
    <property type="entry name" value="VirAsm_ModProt"/>
</dbReference>
<evidence type="ECO:0000256" key="3">
    <source>
        <dbReference type="ARBA" id="ARBA00022801"/>
    </source>
</evidence>
<dbReference type="AlphaFoldDB" id="A0A5A9XL44"/>
<dbReference type="GO" id="GO:0008235">
    <property type="term" value="F:metalloexopeptidase activity"/>
    <property type="evidence" value="ECO:0007669"/>
    <property type="project" value="TreeGrafter"/>
</dbReference>
<evidence type="ECO:0000259" key="6">
    <source>
        <dbReference type="PROSITE" id="PS50249"/>
    </source>
</evidence>
<dbReference type="GO" id="GO:0006508">
    <property type="term" value="P:proteolysis"/>
    <property type="evidence" value="ECO:0007669"/>
    <property type="project" value="UniProtKB-KW"/>
</dbReference>
<evidence type="ECO:0000313" key="7">
    <source>
        <dbReference type="EMBL" id="KAA0893285.1"/>
    </source>
</evidence>
<evidence type="ECO:0000256" key="4">
    <source>
        <dbReference type="ARBA" id="ARBA00022833"/>
    </source>
</evidence>
<sequence length="134" mass="14700">MLKIPDSIHADLIAHAREGFPLEVCGILGGTGDTVSAIYPMTNTDASNEHFMMEPREQFSVVKDLRAKGLSMLAIYHSHPETPARPSQEDIKLALTPLVSYVIISLADPTNPAVKSYKIHDGNVEPEPIETIKH</sequence>